<dbReference type="OrthoDB" id="10363806at2759"/>
<dbReference type="AlphaFoldDB" id="A0A9P1DGX7"/>
<accession>A0A9P1DGX7</accession>
<gene>
    <name evidence="1" type="ORF">C1SCF055_LOCUS35509</name>
</gene>
<dbReference type="EMBL" id="CAMXCT020004746">
    <property type="protein sequence ID" value="CAL1163599.1"/>
    <property type="molecule type" value="Genomic_DNA"/>
</dbReference>
<name>A0A9P1DGX7_9DINO</name>
<reference evidence="1" key="1">
    <citation type="submission" date="2022-10" db="EMBL/GenBank/DDBJ databases">
        <authorList>
            <person name="Chen Y."/>
            <person name="Dougan E. K."/>
            <person name="Chan C."/>
            <person name="Rhodes N."/>
            <person name="Thang M."/>
        </authorList>
    </citation>
    <scope>NUCLEOTIDE SEQUENCE</scope>
</reference>
<sequence>MARVGVANYQHSTATPVLQDKYWREGLERAQRDHAFSCFNDPFPKASYAYINTTSNDFLGRTWQVLHHTTSTAAGKCSFHHNVAKPMSTVVKANSSTMSLEAKPVASVQVPRCRWLVAGGC</sequence>
<protein>
    <submittedName>
        <fullName evidence="3">SCP domain-containing protein</fullName>
    </submittedName>
</protein>
<comment type="caution">
    <text evidence="1">The sequence shown here is derived from an EMBL/GenBank/DDBJ whole genome shotgun (WGS) entry which is preliminary data.</text>
</comment>
<evidence type="ECO:0000313" key="2">
    <source>
        <dbReference type="EMBL" id="CAL1163599.1"/>
    </source>
</evidence>
<dbReference type="EMBL" id="CAMXCT030004746">
    <property type="protein sequence ID" value="CAL4797536.1"/>
    <property type="molecule type" value="Genomic_DNA"/>
</dbReference>
<keyword evidence="4" id="KW-1185">Reference proteome</keyword>
<proteinExistence type="predicted"/>
<dbReference type="Proteomes" id="UP001152797">
    <property type="component" value="Unassembled WGS sequence"/>
</dbReference>
<dbReference type="EMBL" id="CAMXCT010004746">
    <property type="protein sequence ID" value="CAI4010224.1"/>
    <property type="molecule type" value="Genomic_DNA"/>
</dbReference>
<evidence type="ECO:0000313" key="1">
    <source>
        <dbReference type="EMBL" id="CAI4010224.1"/>
    </source>
</evidence>
<evidence type="ECO:0000313" key="3">
    <source>
        <dbReference type="EMBL" id="CAL4797536.1"/>
    </source>
</evidence>
<organism evidence="1">
    <name type="scientific">Cladocopium goreaui</name>
    <dbReference type="NCBI Taxonomy" id="2562237"/>
    <lineage>
        <taxon>Eukaryota</taxon>
        <taxon>Sar</taxon>
        <taxon>Alveolata</taxon>
        <taxon>Dinophyceae</taxon>
        <taxon>Suessiales</taxon>
        <taxon>Symbiodiniaceae</taxon>
        <taxon>Cladocopium</taxon>
    </lineage>
</organism>
<evidence type="ECO:0000313" key="4">
    <source>
        <dbReference type="Proteomes" id="UP001152797"/>
    </source>
</evidence>
<reference evidence="2" key="2">
    <citation type="submission" date="2024-04" db="EMBL/GenBank/DDBJ databases">
        <authorList>
            <person name="Chen Y."/>
            <person name="Shah S."/>
            <person name="Dougan E. K."/>
            <person name="Thang M."/>
            <person name="Chan C."/>
        </authorList>
    </citation>
    <scope>NUCLEOTIDE SEQUENCE [LARGE SCALE GENOMIC DNA]</scope>
</reference>